<proteinExistence type="predicted"/>
<keyword evidence="3" id="KW-0804">Transcription</keyword>
<dbReference type="PROSITE" id="PS01124">
    <property type="entry name" value="HTH_ARAC_FAMILY_2"/>
    <property type="match status" value="1"/>
</dbReference>
<reference evidence="6" key="1">
    <citation type="submission" date="2024-07" db="EMBL/GenBank/DDBJ databases">
        <title>Complete genome sequence of Verrucomicrobiaceae bacterium NT6N.</title>
        <authorList>
            <person name="Huang C."/>
            <person name="Takami H."/>
            <person name="Hamasaki K."/>
        </authorList>
    </citation>
    <scope>NUCLEOTIDE SEQUENCE</scope>
    <source>
        <strain evidence="6">NT6N</strain>
    </source>
</reference>
<dbReference type="SUPFAM" id="SSF46689">
    <property type="entry name" value="Homeodomain-like"/>
    <property type="match status" value="1"/>
</dbReference>
<evidence type="ECO:0000256" key="2">
    <source>
        <dbReference type="ARBA" id="ARBA00023125"/>
    </source>
</evidence>
<dbReference type="PANTHER" id="PTHR43280:SF32">
    <property type="entry name" value="TRANSCRIPTIONAL REGULATORY PROTEIN"/>
    <property type="match status" value="1"/>
</dbReference>
<dbReference type="InterPro" id="IPR014710">
    <property type="entry name" value="RmlC-like_jellyroll"/>
</dbReference>
<keyword evidence="2" id="KW-0238">DNA-binding</keyword>
<dbReference type="PRINTS" id="PR00032">
    <property type="entry name" value="HTHARAC"/>
</dbReference>
<dbReference type="InterPro" id="IPR009057">
    <property type="entry name" value="Homeodomain-like_sf"/>
</dbReference>
<evidence type="ECO:0000313" key="6">
    <source>
        <dbReference type="EMBL" id="BDS06882.1"/>
    </source>
</evidence>
<evidence type="ECO:0000259" key="5">
    <source>
        <dbReference type="PROSITE" id="PS01124"/>
    </source>
</evidence>
<keyword evidence="1" id="KW-0805">Transcription regulation</keyword>
<feature type="region of interest" description="Disordered" evidence="4">
    <location>
        <begin position="278"/>
        <end position="297"/>
    </location>
</feature>
<dbReference type="AlphaFoldDB" id="A0AAT9FLQ2"/>
<dbReference type="Pfam" id="PF02311">
    <property type="entry name" value="AraC_binding"/>
    <property type="match status" value="1"/>
</dbReference>
<dbReference type="InterPro" id="IPR018060">
    <property type="entry name" value="HTH_AraC"/>
</dbReference>
<dbReference type="InterPro" id="IPR020449">
    <property type="entry name" value="Tscrpt_reg_AraC-type_HTH"/>
</dbReference>
<evidence type="ECO:0000256" key="3">
    <source>
        <dbReference type="ARBA" id="ARBA00023163"/>
    </source>
</evidence>
<dbReference type="GO" id="GO:0043565">
    <property type="term" value="F:sequence-specific DNA binding"/>
    <property type="evidence" value="ECO:0007669"/>
    <property type="project" value="InterPro"/>
</dbReference>
<evidence type="ECO:0000256" key="1">
    <source>
        <dbReference type="ARBA" id="ARBA00023015"/>
    </source>
</evidence>
<dbReference type="InterPro" id="IPR037923">
    <property type="entry name" value="HTH-like"/>
</dbReference>
<dbReference type="SMART" id="SM00342">
    <property type="entry name" value="HTH_ARAC"/>
    <property type="match status" value="1"/>
</dbReference>
<dbReference type="KEGG" id="osu:NT6N_19220"/>
<evidence type="ECO:0000256" key="4">
    <source>
        <dbReference type="SAM" id="MobiDB-lite"/>
    </source>
</evidence>
<feature type="compositionally biased region" description="Basic and acidic residues" evidence="4">
    <location>
        <begin position="281"/>
        <end position="297"/>
    </location>
</feature>
<dbReference type="Gene3D" id="1.10.10.60">
    <property type="entry name" value="Homeodomain-like"/>
    <property type="match status" value="1"/>
</dbReference>
<organism evidence="6">
    <name type="scientific">Oceaniferula spumae</name>
    <dbReference type="NCBI Taxonomy" id="2979115"/>
    <lineage>
        <taxon>Bacteria</taxon>
        <taxon>Pseudomonadati</taxon>
        <taxon>Verrucomicrobiota</taxon>
        <taxon>Verrucomicrobiia</taxon>
        <taxon>Verrucomicrobiales</taxon>
        <taxon>Verrucomicrobiaceae</taxon>
        <taxon>Oceaniferula</taxon>
    </lineage>
</organism>
<gene>
    <name evidence="6" type="ORF">NT6N_19220</name>
</gene>
<dbReference type="GO" id="GO:0003700">
    <property type="term" value="F:DNA-binding transcription factor activity"/>
    <property type="evidence" value="ECO:0007669"/>
    <property type="project" value="InterPro"/>
</dbReference>
<name>A0AAT9FLQ2_9BACT</name>
<dbReference type="Gene3D" id="2.60.120.10">
    <property type="entry name" value="Jelly Rolls"/>
    <property type="match status" value="1"/>
</dbReference>
<dbReference type="Pfam" id="PF12833">
    <property type="entry name" value="HTH_18"/>
    <property type="match status" value="1"/>
</dbReference>
<feature type="domain" description="HTH araC/xylS-type" evidence="5">
    <location>
        <begin position="187"/>
        <end position="285"/>
    </location>
</feature>
<dbReference type="SUPFAM" id="SSF51215">
    <property type="entry name" value="Regulatory protein AraC"/>
    <property type="match status" value="1"/>
</dbReference>
<sequence length="297" mass="33790">MKRQHIPEIGLHNPADEFSRQGIFTHGRFEDNVREAPVRAGLHRHTFHELAIFESGTGTYLADFETYQIDAPCAVIIPSGTVHQWPDAKNLEGDIIAFDLELLAATDRSRGPAAILRPPIPTVTPLTSGILKDFEVLLKKIRTEWVSDYPHRRHVLRSCLSILLVDLLREHLRLSDQPHTAAERLYTEFLDLLEQSWRSNPPPKQFATALNVSTDHLAATLRKIAGKNTSQLIQERILLESKRQLAHSRMSVSEIAYDIGFEDPSYFTRVFRKNAGMTPKQFREESDRLHGESLESS</sequence>
<dbReference type="InterPro" id="IPR003313">
    <property type="entry name" value="AraC-bd"/>
</dbReference>
<accession>A0AAT9FLQ2</accession>
<dbReference type="PANTHER" id="PTHR43280">
    <property type="entry name" value="ARAC-FAMILY TRANSCRIPTIONAL REGULATOR"/>
    <property type="match status" value="1"/>
</dbReference>
<protein>
    <submittedName>
        <fullName evidence="6">AraC family transcriptional regulator</fullName>
    </submittedName>
</protein>
<dbReference type="EMBL" id="AP026866">
    <property type="protein sequence ID" value="BDS06882.1"/>
    <property type="molecule type" value="Genomic_DNA"/>
</dbReference>